<gene>
    <name evidence="5" type="ORF">B0I32_105370</name>
</gene>
<evidence type="ECO:0000256" key="3">
    <source>
        <dbReference type="ARBA" id="ARBA00023027"/>
    </source>
</evidence>
<dbReference type="CDD" id="cd05233">
    <property type="entry name" value="SDR_c"/>
    <property type="match status" value="1"/>
</dbReference>
<evidence type="ECO:0000256" key="1">
    <source>
        <dbReference type="ARBA" id="ARBA00006484"/>
    </source>
</evidence>
<evidence type="ECO:0000256" key="2">
    <source>
        <dbReference type="ARBA" id="ARBA00023002"/>
    </source>
</evidence>
<sequence>MTDLLTGKTILITGASSGIGASAAHLFAREGANVVLTARRQAELDRVAESIAGNGGDVLAVPADTTSADDLRRAVAAAVERWGRLDGALNNAGRTQGGGRLAEVTDETFDSVAEVNFKGVWLAMRAELRAMTAEGAGGGSIVNVSSIGGTFGAAGQSVYGATKAAVIAMSRAAAAEYGRDGVRVNAIAPGATMTEMMVAWQQRDPGIVEHLSSLAALGRPGRPDEIAEAAAWLLSDRAGYVTGMTLGVDGGTAPWPH</sequence>
<dbReference type="GO" id="GO:0016491">
    <property type="term" value="F:oxidoreductase activity"/>
    <property type="evidence" value="ECO:0007669"/>
    <property type="project" value="UniProtKB-KW"/>
</dbReference>
<dbReference type="InterPro" id="IPR036291">
    <property type="entry name" value="NAD(P)-bd_dom_sf"/>
</dbReference>
<keyword evidence="2" id="KW-0560">Oxidoreductase</keyword>
<organism evidence="5 6">
    <name type="scientific">Nonomuraea fuscirosea</name>
    <dbReference type="NCBI Taxonomy" id="1291556"/>
    <lineage>
        <taxon>Bacteria</taxon>
        <taxon>Bacillati</taxon>
        <taxon>Actinomycetota</taxon>
        <taxon>Actinomycetes</taxon>
        <taxon>Streptosporangiales</taxon>
        <taxon>Streptosporangiaceae</taxon>
        <taxon>Nonomuraea</taxon>
    </lineage>
</organism>
<dbReference type="EMBL" id="PVNG01000005">
    <property type="protein sequence ID" value="PRX66930.1"/>
    <property type="molecule type" value="Genomic_DNA"/>
</dbReference>
<dbReference type="NCBIfam" id="NF005559">
    <property type="entry name" value="PRK07231.1"/>
    <property type="match status" value="1"/>
</dbReference>
<dbReference type="PRINTS" id="PR00081">
    <property type="entry name" value="GDHRDH"/>
</dbReference>
<dbReference type="Pfam" id="PF13561">
    <property type="entry name" value="adh_short_C2"/>
    <property type="match status" value="1"/>
</dbReference>
<proteinExistence type="inferred from homology"/>
<evidence type="ECO:0000259" key="4">
    <source>
        <dbReference type="SMART" id="SM00822"/>
    </source>
</evidence>
<reference evidence="5 6" key="1">
    <citation type="submission" date="2018-03" db="EMBL/GenBank/DDBJ databases">
        <title>Genomic Encyclopedia of Type Strains, Phase III (KMG-III): the genomes of soil and plant-associated and newly described type strains.</title>
        <authorList>
            <person name="Whitman W."/>
        </authorList>
    </citation>
    <scope>NUCLEOTIDE SEQUENCE [LARGE SCALE GENOMIC DNA]</scope>
    <source>
        <strain evidence="5 6">CGMCC 4.7104</strain>
    </source>
</reference>
<dbReference type="InterPro" id="IPR057326">
    <property type="entry name" value="KR_dom"/>
</dbReference>
<dbReference type="SUPFAM" id="SSF51735">
    <property type="entry name" value="NAD(P)-binding Rossmann-fold domains"/>
    <property type="match status" value="1"/>
</dbReference>
<dbReference type="SMART" id="SM00822">
    <property type="entry name" value="PKS_KR"/>
    <property type="match status" value="1"/>
</dbReference>
<dbReference type="PANTHER" id="PTHR24321">
    <property type="entry name" value="DEHYDROGENASES, SHORT CHAIN"/>
    <property type="match status" value="1"/>
</dbReference>
<dbReference type="PRINTS" id="PR00080">
    <property type="entry name" value="SDRFAMILY"/>
</dbReference>
<name>A0A2T0N471_9ACTN</name>
<comment type="caution">
    <text evidence="5">The sequence shown here is derived from an EMBL/GenBank/DDBJ whole genome shotgun (WGS) entry which is preliminary data.</text>
</comment>
<dbReference type="PANTHER" id="PTHR24321:SF8">
    <property type="entry name" value="ESTRADIOL 17-BETA-DEHYDROGENASE 8-RELATED"/>
    <property type="match status" value="1"/>
</dbReference>
<accession>A0A2T0N471</accession>
<keyword evidence="3" id="KW-0520">NAD</keyword>
<dbReference type="InterPro" id="IPR020904">
    <property type="entry name" value="Sc_DH/Rdtase_CS"/>
</dbReference>
<evidence type="ECO:0000313" key="6">
    <source>
        <dbReference type="Proteomes" id="UP000238312"/>
    </source>
</evidence>
<feature type="domain" description="Ketoreductase" evidence="4">
    <location>
        <begin position="8"/>
        <end position="196"/>
    </location>
</feature>
<comment type="similarity">
    <text evidence="1">Belongs to the short-chain dehydrogenases/reductases (SDR) family.</text>
</comment>
<evidence type="ECO:0000313" key="5">
    <source>
        <dbReference type="EMBL" id="PRX66930.1"/>
    </source>
</evidence>
<dbReference type="OrthoDB" id="9803333at2"/>
<protein>
    <submittedName>
        <fullName evidence="5">NAD(P)-dependent dehydrogenase (Short-subunit alcohol dehydrogenase family)</fullName>
    </submittedName>
</protein>
<dbReference type="InterPro" id="IPR002347">
    <property type="entry name" value="SDR_fam"/>
</dbReference>
<keyword evidence="6" id="KW-1185">Reference proteome</keyword>
<dbReference type="AlphaFoldDB" id="A0A2T0N471"/>
<dbReference type="Gene3D" id="3.40.50.720">
    <property type="entry name" value="NAD(P)-binding Rossmann-like Domain"/>
    <property type="match status" value="1"/>
</dbReference>
<dbReference type="RefSeq" id="WP_106239028.1">
    <property type="nucleotide sequence ID" value="NZ_JBFANT010000010.1"/>
</dbReference>
<dbReference type="PROSITE" id="PS00061">
    <property type="entry name" value="ADH_SHORT"/>
    <property type="match status" value="1"/>
</dbReference>
<dbReference type="FunFam" id="3.40.50.720:FF:000084">
    <property type="entry name" value="Short-chain dehydrogenase reductase"/>
    <property type="match status" value="1"/>
</dbReference>
<dbReference type="Proteomes" id="UP000238312">
    <property type="component" value="Unassembled WGS sequence"/>
</dbReference>